<dbReference type="Gene3D" id="3.40.50.300">
    <property type="entry name" value="P-loop containing nucleotide triphosphate hydrolases"/>
    <property type="match status" value="1"/>
</dbReference>
<dbReference type="EMBL" id="LR797227">
    <property type="protein sequence ID" value="CAB4194823.1"/>
    <property type="molecule type" value="Genomic_DNA"/>
</dbReference>
<protein>
    <submittedName>
        <fullName evidence="1">COG4626 Phage terminase-like protein, large subunit</fullName>
    </submittedName>
</protein>
<proteinExistence type="predicted"/>
<name>A0A6J5RC76_9CAUD</name>
<dbReference type="PANTHER" id="PTHR41287:SF1">
    <property type="entry name" value="PROTEIN YMFN"/>
    <property type="match status" value="1"/>
</dbReference>
<evidence type="ECO:0000313" key="1">
    <source>
        <dbReference type="EMBL" id="CAB4194823.1"/>
    </source>
</evidence>
<dbReference type="InterPro" id="IPR005021">
    <property type="entry name" value="Terminase_largesu-like"/>
</dbReference>
<dbReference type="PANTHER" id="PTHR41287">
    <property type="match status" value="1"/>
</dbReference>
<gene>
    <name evidence="1" type="ORF">UFOVP1281_3</name>
</gene>
<reference evidence="1" key="1">
    <citation type="submission" date="2020-05" db="EMBL/GenBank/DDBJ databases">
        <authorList>
            <person name="Chiriac C."/>
            <person name="Salcher M."/>
            <person name="Ghai R."/>
            <person name="Kavagutti S V."/>
        </authorList>
    </citation>
    <scope>NUCLEOTIDE SEQUENCE</scope>
</reference>
<sequence>MTKEQSAGLGHDAAIIELDRFRSELSPSLAPVIGSPTPRISTPLNDLPTRGFEVIDFAKELGIDLMPWQKFYFEHALKVRPDNRWAHPIVTTVVSRQSGKSTMMMIRILAGLFLFEEPLQISSAHRLATSFEQFRTIVGLIEANDSLAKQVKRIYWSHGAEEIQMLNGNRFMIKAGGSAARGVSKPETVYLDELREMTDLESFASLRYTLLAAKNPQVLAFSSAGDQHSTILNSLRERAIAASAGNSDDAAYFEWSSPTEEITLENAAFANPALGHTIHPDNLLSTFNDPRDVIMTEVLSRWVQTIQSAVDAQSWKNCGETEGDLDPEKMTWLAIDLSPDRKHAALVGGQKLGDERFIVKLLHTWENSLQLDDKAIANDVAKYCRKYPIEHVAYSRKTSGAVAARLQPAGIRIFEMDSEYPQACDELLGAINSGRLRHLNQSSLDVQILSSVKLPRGDGGWIIGRRASQAAVCASVATALVTHFATRPETEVDIFVG</sequence>
<accession>A0A6J5RC76</accession>
<organism evidence="1">
    <name type="scientific">uncultured Caudovirales phage</name>
    <dbReference type="NCBI Taxonomy" id="2100421"/>
    <lineage>
        <taxon>Viruses</taxon>
        <taxon>Duplodnaviria</taxon>
        <taxon>Heunggongvirae</taxon>
        <taxon>Uroviricota</taxon>
        <taxon>Caudoviricetes</taxon>
        <taxon>Peduoviridae</taxon>
        <taxon>Maltschvirus</taxon>
        <taxon>Maltschvirus maltsch</taxon>
    </lineage>
</organism>
<dbReference type="InterPro" id="IPR027417">
    <property type="entry name" value="P-loop_NTPase"/>
</dbReference>